<proteinExistence type="predicted"/>
<dbReference type="Proteomes" id="UP001162992">
    <property type="component" value="Chromosome 20"/>
</dbReference>
<gene>
    <name evidence="1" type="ORF">O6H91_20G045400</name>
</gene>
<dbReference type="EMBL" id="CM055111">
    <property type="protein sequence ID" value="KAJ7519596.1"/>
    <property type="molecule type" value="Genomic_DNA"/>
</dbReference>
<comment type="caution">
    <text evidence="1">The sequence shown here is derived from an EMBL/GenBank/DDBJ whole genome shotgun (WGS) entry which is preliminary data.</text>
</comment>
<accession>A0ACC2AQ14</accession>
<evidence type="ECO:0000313" key="2">
    <source>
        <dbReference type="Proteomes" id="UP001162992"/>
    </source>
</evidence>
<name>A0ACC2AQ14_DIPCM</name>
<evidence type="ECO:0000313" key="1">
    <source>
        <dbReference type="EMBL" id="KAJ7519596.1"/>
    </source>
</evidence>
<reference evidence="2" key="1">
    <citation type="journal article" date="2024" name="Proc. Natl. Acad. Sci. U.S.A.">
        <title>Extraordinary preservation of gene collinearity over three hundred million years revealed in homosporous lycophytes.</title>
        <authorList>
            <person name="Li C."/>
            <person name="Wickell D."/>
            <person name="Kuo L.Y."/>
            <person name="Chen X."/>
            <person name="Nie B."/>
            <person name="Liao X."/>
            <person name="Peng D."/>
            <person name="Ji J."/>
            <person name="Jenkins J."/>
            <person name="Williams M."/>
            <person name="Shu S."/>
            <person name="Plott C."/>
            <person name="Barry K."/>
            <person name="Rajasekar S."/>
            <person name="Grimwood J."/>
            <person name="Han X."/>
            <person name="Sun S."/>
            <person name="Hou Z."/>
            <person name="He W."/>
            <person name="Dai G."/>
            <person name="Sun C."/>
            <person name="Schmutz J."/>
            <person name="Leebens-Mack J.H."/>
            <person name="Li F.W."/>
            <person name="Wang L."/>
        </authorList>
    </citation>
    <scope>NUCLEOTIDE SEQUENCE [LARGE SCALE GENOMIC DNA]</scope>
    <source>
        <strain evidence="2">cv. PW_Plant_1</strain>
    </source>
</reference>
<protein>
    <submittedName>
        <fullName evidence="1">Uncharacterized protein</fullName>
    </submittedName>
</protein>
<sequence length="454" mass="46744">MELRIQLPLLVFSLLVLAVSSAPNITVVLEKNQELAMFNGLLSQTSVAMEINARSSLTILAVADSVLKPMIDRFGGNIPDGLMGDICRYHVLLQYLDVTEIRSMTNATGVLLTTLYQTTGRAAANDGFLNLTVSKSGVIGFGMPVGGGPPNATLEKSVASYPYNISIFQIDHMLMPIGVSNNAAGQVDLISVLEKAGKFNTLVTLLKNSGVGTALASKETGPGLTVLAPSDDAFNALPNGAMAKLTDVQKATMLKFHVLSSYFPLGSLQTVSNPALPTEASGSSGGKYTQNISSVKGVVIIDTGVSKAQITNTLYDQPPVSVFAIDNVLLPPELFAASPGGAPGPSPLGSPVPQANPALAPTPLTPAPLAEPPSPLLSPVSVPIPSPASVPVLSPIPSTPTSSPPAPPPSEVIPGLSPEIAPGPSVRTNAGAASFSFHHGLLILFLMASASLLL</sequence>
<keyword evidence="2" id="KW-1185">Reference proteome</keyword>
<organism evidence="1 2">
    <name type="scientific">Diphasiastrum complanatum</name>
    <name type="common">Issler's clubmoss</name>
    <name type="synonym">Lycopodium complanatum</name>
    <dbReference type="NCBI Taxonomy" id="34168"/>
    <lineage>
        <taxon>Eukaryota</taxon>
        <taxon>Viridiplantae</taxon>
        <taxon>Streptophyta</taxon>
        <taxon>Embryophyta</taxon>
        <taxon>Tracheophyta</taxon>
        <taxon>Lycopodiopsida</taxon>
        <taxon>Lycopodiales</taxon>
        <taxon>Lycopodiaceae</taxon>
        <taxon>Lycopodioideae</taxon>
        <taxon>Diphasiastrum</taxon>
    </lineage>
</organism>